<dbReference type="CDD" id="cd03440">
    <property type="entry name" value="hot_dog"/>
    <property type="match status" value="1"/>
</dbReference>
<organism evidence="2 3">
    <name type="scientific">Saccharomycopsis crataegensis</name>
    <dbReference type="NCBI Taxonomy" id="43959"/>
    <lineage>
        <taxon>Eukaryota</taxon>
        <taxon>Fungi</taxon>
        <taxon>Dikarya</taxon>
        <taxon>Ascomycota</taxon>
        <taxon>Saccharomycotina</taxon>
        <taxon>Saccharomycetes</taxon>
        <taxon>Saccharomycopsidaceae</taxon>
        <taxon>Saccharomycopsis</taxon>
    </lineage>
</organism>
<gene>
    <name evidence="2" type="ORF">DASC09_059470</name>
</gene>
<accession>A0AAV5QWW1</accession>
<dbReference type="GeneID" id="90076596"/>
<evidence type="ECO:0000313" key="2">
    <source>
        <dbReference type="EMBL" id="GMM38608.1"/>
    </source>
</evidence>
<comment type="caution">
    <text evidence="2">The sequence shown here is derived from an EMBL/GenBank/DDBJ whole genome shotgun (WGS) entry which is preliminary data.</text>
</comment>
<reference evidence="2 3" key="1">
    <citation type="journal article" date="2023" name="Elife">
        <title>Identification of key yeast species and microbe-microbe interactions impacting larval growth of Drosophila in the wild.</title>
        <authorList>
            <person name="Mure A."/>
            <person name="Sugiura Y."/>
            <person name="Maeda R."/>
            <person name="Honda K."/>
            <person name="Sakurai N."/>
            <person name="Takahashi Y."/>
            <person name="Watada M."/>
            <person name="Katoh T."/>
            <person name="Gotoh A."/>
            <person name="Gotoh Y."/>
            <person name="Taniguchi I."/>
            <person name="Nakamura K."/>
            <person name="Hayashi T."/>
            <person name="Katayama T."/>
            <person name="Uemura T."/>
            <person name="Hattori Y."/>
        </authorList>
    </citation>
    <scope>NUCLEOTIDE SEQUENCE [LARGE SCALE GENOMIC DNA]</scope>
    <source>
        <strain evidence="2 3">SC-9</strain>
    </source>
</reference>
<dbReference type="InterPro" id="IPR052061">
    <property type="entry name" value="PTE-AB_protein"/>
</dbReference>
<keyword evidence="3" id="KW-1185">Reference proteome</keyword>
<dbReference type="PANTHER" id="PTHR47260">
    <property type="entry name" value="UPF0644 PROTEIN PB2B4.06"/>
    <property type="match status" value="1"/>
</dbReference>
<sequence>MSAVIRKGLGSFFAFATGYSAIHSNTVPDYSPRGLDEQKQSALDSIRQSSEYKALQANSNFHGSAYSLSIPSSYRQNHVAQGVLYGQNYFEIDPLVYVNENDGELVAFYHIGDKLTDQTGKLHHGVLGLLLDEALCFCGFPKLPHKRGVTGKLTLDYEDSVCAGQTVVLKAKVTEHQGRKAVIDGHIETLDQGNVLAKGRCVLVEPKWFKYVDWFDLFRQ</sequence>
<dbReference type="Pfam" id="PF03061">
    <property type="entry name" value="4HBT"/>
    <property type="match status" value="1"/>
</dbReference>
<proteinExistence type="predicted"/>
<dbReference type="Gene3D" id="3.10.129.10">
    <property type="entry name" value="Hotdog Thioesterase"/>
    <property type="match status" value="1"/>
</dbReference>
<dbReference type="EMBL" id="BTFZ01000020">
    <property type="protein sequence ID" value="GMM38608.1"/>
    <property type="molecule type" value="Genomic_DNA"/>
</dbReference>
<dbReference type="PANTHER" id="PTHR47260:SF4">
    <property type="entry name" value="MIOREX COMPLEX COMPONENT 3"/>
    <property type="match status" value="1"/>
</dbReference>
<feature type="domain" description="Thioesterase" evidence="1">
    <location>
        <begin position="120"/>
        <end position="193"/>
    </location>
</feature>
<name>A0AAV5QWW1_9ASCO</name>
<evidence type="ECO:0000259" key="1">
    <source>
        <dbReference type="Pfam" id="PF03061"/>
    </source>
</evidence>
<dbReference type="RefSeq" id="XP_064855603.1">
    <property type="nucleotide sequence ID" value="XM_064999531.1"/>
</dbReference>
<dbReference type="InterPro" id="IPR006683">
    <property type="entry name" value="Thioestr_dom"/>
</dbReference>
<evidence type="ECO:0000313" key="3">
    <source>
        <dbReference type="Proteomes" id="UP001360560"/>
    </source>
</evidence>
<dbReference type="AlphaFoldDB" id="A0AAV5QWW1"/>
<dbReference type="SUPFAM" id="SSF54637">
    <property type="entry name" value="Thioesterase/thiol ester dehydrase-isomerase"/>
    <property type="match status" value="1"/>
</dbReference>
<dbReference type="Proteomes" id="UP001360560">
    <property type="component" value="Unassembled WGS sequence"/>
</dbReference>
<dbReference type="InterPro" id="IPR029069">
    <property type="entry name" value="HotDog_dom_sf"/>
</dbReference>
<protein>
    <submittedName>
        <fullName evidence="2">Mrx3 protein</fullName>
    </submittedName>
</protein>